<dbReference type="SUPFAM" id="SSF53474">
    <property type="entry name" value="alpha/beta-Hydrolases"/>
    <property type="match status" value="1"/>
</dbReference>
<feature type="region of interest" description="Disordered" evidence="4">
    <location>
        <begin position="1254"/>
        <end position="1290"/>
    </location>
</feature>
<keyword evidence="8" id="KW-1185">Reference proteome</keyword>
<dbReference type="PANTHER" id="PTHR43903">
    <property type="entry name" value="NEUROLIGIN"/>
    <property type="match status" value="1"/>
</dbReference>
<proteinExistence type="inferred from homology"/>
<feature type="region of interest" description="Disordered" evidence="4">
    <location>
        <begin position="89"/>
        <end position="109"/>
    </location>
</feature>
<evidence type="ECO:0000256" key="4">
    <source>
        <dbReference type="SAM" id="MobiDB-lite"/>
    </source>
</evidence>
<dbReference type="GeneID" id="108679380"/>
<feature type="region of interest" description="Disordered" evidence="4">
    <location>
        <begin position="1141"/>
        <end position="1177"/>
    </location>
</feature>
<dbReference type="Proteomes" id="UP000694843">
    <property type="component" value="Unplaced"/>
</dbReference>
<gene>
    <name evidence="9" type="primary">LOC108679380</name>
</gene>
<feature type="compositionally biased region" description="Low complexity" evidence="4">
    <location>
        <begin position="1147"/>
        <end position="1165"/>
    </location>
</feature>
<evidence type="ECO:0000256" key="1">
    <source>
        <dbReference type="ARBA" id="ARBA00005964"/>
    </source>
</evidence>
<feature type="domain" description="Carboxylesterase type B" evidence="7">
    <location>
        <begin position="235"/>
        <end position="742"/>
    </location>
</feature>
<dbReference type="Pfam" id="PF00135">
    <property type="entry name" value="COesterase"/>
    <property type="match status" value="1"/>
</dbReference>
<keyword evidence="2 6" id="KW-0732">Signal</keyword>
<dbReference type="RefSeq" id="XP_018023487.2">
    <property type="nucleotide sequence ID" value="XM_018167998.2"/>
</dbReference>
<feature type="region of interest" description="Disordered" evidence="4">
    <location>
        <begin position="826"/>
        <end position="850"/>
    </location>
</feature>
<dbReference type="InterPro" id="IPR051093">
    <property type="entry name" value="Neuroligin/BSAL"/>
</dbReference>
<dbReference type="PROSITE" id="PS00941">
    <property type="entry name" value="CARBOXYLESTERASE_B_2"/>
    <property type="match status" value="1"/>
</dbReference>
<dbReference type="InterPro" id="IPR002018">
    <property type="entry name" value="CarbesteraseB"/>
</dbReference>
<evidence type="ECO:0000313" key="8">
    <source>
        <dbReference type="Proteomes" id="UP000694843"/>
    </source>
</evidence>
<feature type="transmembrane region" description="Helical" evidence="5">
    <location>
        <begin position="862"/>
        <end position="884"/>
    </location>
</feature>
<feature type="signal peptide" evidence="6">
    <location>
        <begin position="1"/>
        <end position="28"/>
    </location>
</feature>
<feature type="compositionally biased region" description="Polar residues" evidence="4">
    <location>
        <begin position="835"/>
        <end position="845"/>
    </location>
</feature>
<feature type="compositionally biased region" description="Polar residues" evidence="4">
    <location>
        <begin position="94"/>
        <end position="109"/>
    </location>
</feature>
<dbReference type="Gene3D" id="3.40.50.1820">
    <property type="entry name" value="alpha/beta hydrolase"/>
    <property type="match status" value="1"/>
</dbReference>
<evidence type="ECO:0000256" key="2">
    <source>
        <dbReference type="ARBA" id="ARBA00022729"/>
    </source>
</evidence>
<keyword evidence="3" id="KW-0325">Glycoprotein</keyword>
<dbReference type="KEGG" id="hazt:108679380"/>
<feature type="region of interest" description="Disordered" evidence="4">
    <location>
        <begin position="204"/>
        <end position="230"/>
    </location>
</feature>
<dbReference type="InterPro" id="IPR029058">
    <property type="entry name" value="AB_hydrolase_fold"/>
</dbReference>
<evidence type="ECO:0000256" key="3">
    <source>
        <dbReference type="ARBA" id="ARBA00023180"/>
    </source>
</evidence>
<feature type="compositionally biased region" description="Polar residues" evidence="4">
    <location>
        <begin position="209"/>
        <end position="230"/>
    </location>
</feature>
<comment type="similarity">
    <text evidence="1">Belongs to the type-B carboxylesterase/lipase family.</text>
</comment>
<dbReference type="OrthoDB" id="3200163at2759"/>
<dbReference type="InterPro" id="IPR019819">
    <property type="entry name" value="Carboxylesterase_B_CS"/>
</dbReference>
<name>A0A8B7PCT3_HYAAZ</name>
<evidence type="ECO:0000256" key="5">
    <source>
        <dbReference type="SAM" id="Phobius"/>
    </source>
</evidence>
<reference evidence="9" key="1">
    <citation type="submission" date="2025-08" db="UniProtKB">
        <authorList>
            <consortium name="RefSeq"/>
        </authorList>
    </citation>
    <scope>IDENTIFICATION</scope>
    <source>
        <tissue evidence="9">Whole organism</tissue>
    </source>
</reference>
<evidence type="ECO:0000259" key="7">
    <source>
        <dbReference type="Pfam" id="PF00135"/>
    </source>
</evidence>
<keyword evidence="5" id="KW-1133">Transmembrane helix</keyword>
<feature type="compositionally biased region" description="Polar residues" evidence="4">
    <location>
        <begin position="1274"/>
        <end position="1290"/>
    </location>
</feature>
<evidence type="ECO:0000313" key="9">
    <source>
        <dbReference type="RefSeq" id="XP_018023487.2"/>
    </source>
</evidence>
<feature type="chain" id="PRO_5037548984" evidence="6">
    <location>
        <begin position="29"/>
        <end position="1290"/>
    </location>
</feature>
<organism evidence="8 9">
    <name type="scientific">Hyalella azteca</name>
    <name type="common">Amphipod</name>
    <dbReference type="NCBI Taxonomy" id="294128"/>
    <lineage>
        <taxon>Eukaryota</taxon>
        <taxon>Metazoa</taxon>
        <taxon>Ecdysozoa</taxon>
        <taxon>Arthropoda</taxon>
        <taxon>Crustacea</taxon>
        <taxon>Multicrustacea</taxon>
        <taxon>Malacostraca</taxon>
        <taxon>Eumalacostraca</taxon>
        <taxon>Peracarida</taxon>
        <taxon>Amphipoda</taxon>
        <taxon>Senticaudata</taxon>
        <taxon>Talitrida</taxon>
        <taxon>Talitroidea</taxon>
        <taxon>Hyalellidae</taxon>
        <taxon>Hyalella</taxon>
    </lineage>
</organism>
<keyword evidence="5" id="KW-0812">Transmembrane</keyword>
<keyword evidence="5" id="KW-0472">Membrane</keyword>
<sequence length="1290" mass="142672">MLAIKKGRSKFYVVILISILGFEADSSASEKLAGSIENAGQIHTKTRDFENESKTENTIFRDESTSRVLQTRSFTSQVFDFDERSPLSPFAYQKDQTNNPQTPAFHSPKKTQLQWNELSHATESDDGDQRQLEISNERFSLENEDENYQDKKHSTSTDLFVKRGSQDKATQSVRPQPRHELTPIVSTRYGQVQGFYRTVLFPPHVSPRVSKNSSSKLTKNPSRDQISSQPSRAVRAAVYLGIPYATPPVNANRLSPTRAPTKWRGVLTAVAHPPACPQRPPKKYQRLFQHQSEDCLYLNIYVPDGAATSPVLVLLHGESFEWGSGSAYDGSLLATLGDLIVVTLNFRLGILGFLNPHAEPHRPAVTNNGLMDQLAALHWLHENIASFGGDPAHVTVLGAGRAAAALNFLIISPAAAGAGLFRRAIMLSGSALSPWALVKDPAHYAQLTSQQLHCPVLQAQQPSLDELIACLRNKTIKQIMEVSFTTPQFLSSMGPSVDGVTITHDWQQHMTKMGKENRTPVDIITGVAAASYLELLSPKMMVEGFDEDHRDRIFRTFVTNNHHYHLQELVLAITAEYTDWSLPSQPQKLVRDNTLAALHDASVVAPVTAAAVNFASKTKNLFFYVLDNKASSQDQTGAPITELAYILGAPMGVQFPISAAVNHSQADLIICLNFINYIANFVKSGDPNSGDVYEEDALKQPDDAGQKPKWDPFDAMSRRYLEIRASSPRIKDHYRADQVALWTWLIPGLERVGSRHGSNSTFHRFVGGPGIFSGPTRPNSFLPPPHSSSTTFNSSITNGTLLVGNGSTLEFGYRSRNGSYRMAQDASVRDRLGHSSKNPKGQPSNSHKHDMAHDFGLPYTTALTLTAALGVTLLLLNMLVLAAVHYRKNNQHKTQHNLSHGLPHSSLSPSHCGTLHSSATVRSIACTQDWPPEYATCFPENLAPIQSVADDSQSQSDPYTQRHLLQQHQLQQHQLQQQHEQQQLIQQQQEQQQIQHDLMSHQQYGQHCVQPGQSEVQRTSLEPLWQQQQQSEHVMQQHQHQQQHLLTLSQQQEQQLQCHLQMEPSPSAGNLLTHQYHSAAATEVPDQDGARRRMFGEEHLHNKAELADDIGREDQECMSQRHATIKGGASTLKRASAAACSSIPSHNSSLARNSQRSSSLRRNSLGVKGPSSESFSQNRNITDTFTLKRIPSGASVVKHNLHDTSTLKRNPMDFSATARNQTETSTIKRKPVGTVENAKNSPVLSPVSGNFVGNIKVGAKPSPPPRSSSVPPSETTSLMGDVNDTQVIRD</sequence>
<protein>
    <submittedName>
        <fullName evidence="9">Neuroligin-4, Y-linked</fullName>
    </submittedName>
</protein>
<evidence type="ECO:0000256" key="6">
    <source>
        <dbReference type="SAM" id="SignalP"/>
    </source>
</evidence>
<accession>A0A8B7PCT3</accession>